<keyword evidence="1" id="KW-1133">Transmembrane helix</keyword>
<dbReference type="InterPro" id="IPR022584">
    <property type="entry name" value="DUF2937"/>
</dbReference>
<dbReference type="Pfam" id="PF11157">
    <property type="entry name" value="DUF2937"/>
    <property type="match status" value="1"/>
</dbReference>
<organism evidence="2 3">
    <name type="scientific">Thalassotalea marina</name>
    <dbReference type="NCBI Taxonomy" id="1673741"/>
    <lineage>
        <taxon>Bacteria</taxon>
        <taxon>Pseudomonadati</taxon>
        <taxon>Pseudomonadota</taxon>
        <taxon>Gammaproteobacteria</taxon>
        <taxon>Alteromonadales</taxon>
        <taxon>Colwelliaceae</taxon>
        <taxon>Thalassotalea</taxon>
    </lineage>
</organism>
<accession>A0A919BIV3</accession>
<dbReference type="Proteomes" id="UP000623842">
    <property type="component" value="Unassembled WGS sequence"/>
</dbReference>
<name>A0A919BIV3_9GAMM</name>
<keyword evidence="3" id="KW-1185">Reference proteome</keyword>
<evidence type="ECO:0000313" key="2">
    <source>
        <dbReference type="EMBL" id="GHF90821.1"/>
    </source>
</evidence>
<dbReference type="AlphaFoldDB" id="A0A919BIV3"/>
<keyword evidence="1" id="KW-0812">Transmembrane</keyword>
<evidence type="ECO:0008006" key="4">
    <source>
        <dbReference type="Google" id="ProtNLM"/>
    </source>
</evidence>
<evidence type="ECO:0000256" key="1">
    <source>
        <dbReference type="SAM" id="Phobius"/>
    </source>
</evidence>
<evidence type="ECO:0000313" key="3">
    <source>
        <dbReference type="Proteomes" id="UP000623842"/>
    </source>
</evidence>
<proteinExistence type="predicted"/>
<feature type="transmembrane region" description="Helical" evidence="1">
    <location>
        <begin position="138"/>
        <end position="160"/>
    </location>
</feature>
<gene>
    <name evidence="2" type="ORF">GCM10017161_18210</name>
</gene>
<dbReference type="RefSeq" id="WP_189769561.1">
    <property type="nucleotide sequence ID" value="NZ_BNCK01000004.1"/>
</dbReference>
<reference evidence="2" key="2">
    <citation type="submission" date="2020-09" db="EMBL/GenBank/DDBJ databases">
        <authorList>
            <person name="Sun Q."/>
            <person name="Kim S."/>
        </authorList>
    </citation>
    <scope>NUCLEOTIDE SEQUENCE</scope>
    <source>
        <strain evidence="2">KCTC 42731</strain>
    </source>
</reference>
<dbReference type="EMBL" id="BNCK01000004">
    <property type="protein sequence ID" value="GHF90821.1"/>
    <property type="molecule type" value="Genomic_DNA"/>
</dbReference>
<reference evidence="2" key="1">
    <citation type="journal article" date="2014" name="Int. J. Syst. Evol. Microbiol.">
        <title>Complete genome sequence of Corynebacterium casei LMG S-19264T (=DSM 44701T), isolated from a smear-ripened cheese.</title>
        <authorList>
            <consortium name="US DOE Joint Genome Institute (JGI-PGF)"/>
            <person name="Walter F."/>
            <person name="Albersmeier A."/>
            <person name="Kalinowski J."/>
            <person name="Ruckert C."/>
        </authorList>
    </citation>
    <scope>NUCLEOTIDE SEQUENCE</scope>
    <source>
        <strain evidence="2">KCTC 42731</strain>
    </source>
</reference>
<sequence>MLSILGNLIDRCIFTLMFICGVQLPAFIQHYFQRVYGHFNEAKLQLSHYQAVADIHFQGDLSLLVESFKQNSEQAVVHSASIIEQLIQRVDYLSEQITGLKQESYLEQIKFLVQQIDIEIAQQTLTEFTLNIPLTVEALSTGLIVAFLFLLIKGTFILTGQKCYQLTSKKTHNVNL</sequence>
<feature type="transmembrane region" description="Helical" evidence="1">
    <location>
        <begin position="12"/>
        <end position="32"/>
    </location>
</feature>
<comment type="caution">
    <text evidence="2">The sequence shown here is derived from an EMBL/GenBank/DDBJ whole genome shotgun (WGS) entry which is preliminary data.</text>
</comment>
<protein>
    <recommendedName>
        <fullName evidence="4">DUF2937 family protein</fullName>
    </recommendedName>
</protein>
<keyword evidence="1" id="KW-0472">Membrane</keyword>